<dbReference type="SUPFAM" id="SSF53448">
    <property type="entry name" value="Nucleotide-diphospho-sugar transferases"/>
    <property type="match status" value="1"/>
</dbReference>
<sequence length="260" mass="27995">MAEPKLLVVLPTLGTRLDLLAEALDSCVDVAQSVPLTVAVIVPKDASKARQLAKNAGARIIDDPGTGMAVAVNAGLASATSERYYVWVGDDDRLVARGIAALVDELEKDDHAVLAHGQCHYITHSGSVIGTSGAGAWARFLLPWGPNLIPHPGTIVRISALRSIGFFDPALNYALDLDVFLKLRGRGTFVSRPVVSAQFRWHPESLTVAGRHASSVEAMAIKRSHLPTWVRPLSPLWHWPVAWASMIASEMVSARARHLA</sequence>
<dbReference type="AlphaFoldDB" id="A0A6J6EL61"/>
<proteinExistence type="predicted"/>
<dbReference type="Gene3D" id="3.90.550.10">
    <property type="entry name" value="Spore Coat Polysaccharide Biosynthesis Protein SpsA, Chain A"/>
    <property type="match status" value="1"/>
</dbReference>
<protein>
    <submittedName>
        <fullName evidence="2">Unannotated protein</fullName>
    </submittedName>
</protein>
<organism evidence="2">
    <name type="scientific">freshwater metagenome</name>
    <dbReference type="NCBI Taxonomy" id="449393"/>
    <lineage>
        <taxon>unclassified sequences</taxon>
        <taxon>metagenomes</taxon>
        <taxon>ecological metagenomes</taxon>
    </lineage>
</organism>
<evidence type="ECO:0000259" key="1">
    <source>
        <dbReference type="Pfam" id="PF00535"/>
    </source>
</evidence>
<name>A0A6J6EL61_9ZZZZ</name>
<dbReference type="EMBL" id="CAEZTM010000050">
    <property type="protein sequence ID" value="CAB4575894.1"/>
    <property type="molecule type" value="Genomic_DNA"/>
</dbReference>
<feature type="domain" description="Glycosyltransferase 2-like" evidence="1">
    <location>
        <begin position="8"/>
        <end position="114"/>
    </location>
</feature>
<accession>A0A6J6EL61</accession>
<dbReference type="InterPro" id="IPR001173">
    <property type="entry name" value="Glyco_trans_2-like"/>
</dbReference>
<reference evidence="2" key="1">
    <citation type="submission" date="2020-05" db="EMBL/GenBank/DDBJ databases">
        <authorList>
            <person name="Chiriac C."/>
            <person name="Salcher M."/>
            <person name="Ghai R."/>
            <person name="Kavagutti S V."/>
        </authorList>
    </citation>
    <scope>NUCLEOTIDE SEQUENCE</scope>
</reference>
<dbReference type="InterPro" id="IPR029044">
    <property type="entry name" value="Nucleotide-diphossugar_trans"/>
</dbReference>
<dbReference type="Pfam" id="PF00535">
    <property type="entry name" value="Glycos_transf_2"/>
    <property type="match status" value="1"/>
</dbReference>
<evidence type="ECO:0000313" key="2">
    <source>
        <dbReference type="EMBL" id="CAB4575894.1"/>
    </source>
</evidence>
<gene>
    <name evidence="2" type="ORF">UFOPK1684_01038</name>
</gene>